<organism evidence="2 3">
    <name type="scientific">Shimia abyssi</name>
    <dbReference type="NCBI Taxonomy" id="1662395"/>
    <lineage>
        <taxon>Bacteria</taxon>
        <taxon>Pseudomonadati</taxon>
        <taxon>Pseudomonadota</taxon>
        <taxon>Alphaproteobacteria</taxon>
        <taxon>Rhodobacterales</taxon>
        <taxon>Roseobacteraceae</taxon>
    </lineage>
</organism>
<dbReference type="Proteomes" id="UP000240418">
    <property type="component" value="Unassembled WGS sequence"/>
</dbReference>
<dbReference type="OrthoDB" id="7771437at2"/>
<keyword evidence="3" id="KW-1185">Reference proteome</keyword>
<accession>A0A2P8FCA8</accession>
<feature type="transmembrane region" description="Helical" evidence="1">
    <location>
        <begin position="31"/>
        <end position="49"/>
    </location>
</feature>
<dbReference type="AlphaFoldDB" id="A0A2P8FCA8"/>
<dbReference type="EMBL" id="PYGJ01000006">
    <property type="protein sequence ID" value="PSL19318.1"/>
    <property type="molecule type" value="Genomic_DNA"/>
</dbReference>
<keyword evidence="1" id="KW-0472">Membrane</keyword>
<protein>
    <recommendedName>
        <fullName evidence="4">Yip1-like protein</fullName>
    </recommendedName>
</protein>
<evidence type="ECO:0008006" key="4">
    <source>
        <dbReference type="Google" id="ProtNLM"/>
    </source>
</evidence>
<name>A0A2P8FCA8_9RHOB</name>
<keyword evidence="1" id="KW-0812">Transmembrane</keyword>
<evidence type="ECO:0000313" key="3">
    <source>
        <dbReference type="Proteomes" id="UP000240418"/>
    </source>
</evidence>
<evidence type="ECO:0000313" key="2">
    <source>
        <dbReference type="EMBL" id="PSL19318.1"/>
    </source>
</evidence>
<sequence length="161" mass="17627">MSVTRDMVATYRGPHRVVARLLSMGQREDRALVYLMAGCGVVFIAQWPRLAREAHLTGQELNALLGGTLLAWLFIAPLLLYILSFMSHLILRAVGRRQTSYGARVALFWALLAASPLMLLHGLIAGFIGPGAGLSAVGLIWLILFLWFWISGLLQAGKVDA</sequence>
<keyword evidence="1" id="KW-1133">Transmembrane helix</keyword>
<gene>
    <name evidence="2" type="ORF">CLV88_10629</name>
</gene>
<dbReference type="RefSeq" id="WP_106608521.1">
    <property type="nucleotide sequence ID" value="NZ_PYGJ01000006.1"/>
</dbReference>
<feature type="transmembrane region" description="Helical" evidence="1">
    <location>
        <begin position="69"/>
        <end position="94"/>
    </location>
</feature>
<comment type="caution">
    <text evidence="2">The sequence shown here is derived from an EMBL/GenBank/DDBJ whole genome shotgun (WGS) entry which is preliminary data.</text>
</comment>
<feature type="transmembrane region" description="Helical" evidence="1">
    <location>
        <begin position="134"/>
        <end position="154"/>
    </location>
</feature>
<proteinExistence type="predicted"/>
<feature type="transmembrane region" description="Helical" evidence="1">
    <location>
        <begin position="106"/>
        <end position="128"/>
    </location>
</feature>
<evidence type="ECO:0000256" key="1">
    <source>
        <dbReference type="SAM" id="Phobius"/>
    </source>
</evidence>
<reference evidence="2 3" key="1">
    <citation type="submission" date="2018-03" db="EMBL/GenBank/DDBJ databases">
        <title>Genomic Encyclopedia of Archaeal and Bacterial Type Strains, Phase II (KMG-II): from individual species to whole genera.</title>
        <authorList>
            <person name="Goeker M."/>
        </authorList>
    </citation>
    <scope>NUCLEOTIDE SEQUENCE [LARGE SCALE GENOMIC DNA]</scope>
    <source>
        <strain evidence="2 3">DSM 100673</strain>
    </source>
</reference>